<keyword evidence="6" id="KW-0812">Transmembrane</keyword>
<evidence type="ECO:0000256" key="2">
    <source>
        <dbReference type="ARBA" id="ARBA00004401"/>
    </source>
</evidence>
<feature type="compositionally biased region" description="Basic and acidic residues" evidence="7">
    <location>
        <begin position="38"/>
        <end position="52"/>
    </location>
</feature>
<dbReference type="Proteomes" id="UP001205740">
    <property type="component" value="Unassembled WGS sequence"/>
</dbReference>
<keyword evidence="5 6" id="KW-0378">Hydrolase</keyword>
<dbReference type="PANTHER" id="PTHR43390:SF1">
    <property type="entry name" value="CHLOROPLAST PROCESSING PEPTIDASE"/>
    <property type="match status" value="1"/>
</dbReference>
<comment type="caution">
    <text evidence="9">The sequence shown here is derived from an EMBL/GenBank/DDBJ whole genome shotgun (WGS) entry which is preliminary data.</text>
</comment>
<name>A0ABT1GVF2_9NOCA</name>
<proteinExistence type="inferred from homology"/>
<evidence type="ECO:0000256" key="4">
    <source>
        <dbReference type="ARBA" id="ARBA00013208"/>
    </source>
</evidence>
<evidence type="ECO:0000313" key="9">
    <source>
        <dbReference type="EMBL" id="MCP2158957.1"/>
    </source>
</evidence>
<protein>
    <recommendedName>
        <fullName evidence="4 6">Signal peptidase I</fullName>
        <ecNumber evidence="4 6">3.4.21.89</ecNumber>
    </recommendedName>
</protein>
<dbReference type="Pfam" id="PF10502">
    <property type="entry name" value="Peptidase_S26"/>
    <property type="match status" value="1"/>
</dbReference>
<keyword evidence="10" id="KW-1185">Reference proteome</keyword>
<feature type="domain" description="Peptidase S26" evidence="8">
    <location>
        <begin position="57"/>
        <end position="278"/>
    </location>
</feature>
<dbReference type="EC" id="3.4.21.89" evidence="4 6"/>
<dbReference type="EMBL" id="JAMTCG010000001">
    <property type="protein sequence ID" value="MCP2158957.1"/>
    <property type="molecule type" value="Genomic_DNA"/>
</dbReference>
<reference evidence="9 10" key="1">
    <citation type="submission" date="2022-06" db="EMBL/GenBank/DDBJ databases">
        <title>Genomic Encyclopedia of Archaeal and Bacterial Type Strains, Phase II (KMG-II): from individual species to whole genera.</title>
        <authorList>
            <person name="Goeker M."/>
        </authorList>
    </citation>
    <scope>NUCLEOTIDE SEQUENCE [LARGE SCALE GENOMIC DNA]</scope>
    <source>
        <strain evidence="9 10">DSM 45037</strain>
    </source>
</reference>
<dbReference type="SUPFAM" id="SSF51306">
    <property type="entry name" value="LexA/Signal peptidase"/>
    <property type="match status" value="1"/>
</dbReference>
<dbReference type="InterPro" id="IPR000223">
    <property type="entry name" value="Pept_S26A_signal_pept_1"/>
</dbReference>
<evidence type="ECO:0000259" key="8">
    <source>
        <dbReference type="Pfam" id="PF10502"/>
    </source>
</evidence>
<sequence>MPDTPRHGRPDPDPPLDDESRYDPQSAPGEGDADETDEKPWRTTGPRREGRGRSALRETAIIIVSVLVLTWVLQTFVGRQYVIPSESMENTLHGCTGCTNDRIVIDKLTYRFDDPKPGDVVVFKAPTASWDEGWTSPRSSNTVVRGLQDALSWFGFAPPDENDLVKRVIATGGQTVQCRNADRKGVTVNGKALTERYIDKALQQQDAGINPGLDAGGTGTLSSCLGPDFGPITVPQGNLWVMGDNRGNSADSRYHITDELQGTVPISDVRGKVRFIIYPFSRIGGVGSFDPQR</sequence>
<feature type="region of interest" description="Disordered" evidence="7">
    <location>
        <begin position="1"/>
        <end position="52"/>
    </location>
</feature>
<keyword evidence="6" id="KW-0645">Protease</keyword>
<dbReference type="Gene3D" id="2.10.109.10">
    <property type="entry name" value="Umud Fragment, subunit A"/>
    <property type="match status" value="1"/>
</dbReference>
<comment type="similarity">
    <text evidence="3 6">Belongs to the peptidase S26 family.</text>
</comment>
<dbReference type="CDD" id="cd06530">
    <property type="entry name" value="S26_SPase_I"/>
    <property type="match status" value="1"/>
</dbReference>
<dbReference type="PANTHER" id="PTHR43390">
    <property type="entry name" value="SIGNAL PEPTIDASE I"/>
    <property type="match status" value="1"/>
</dbReference>
<dbReference type="RefSeq" id="WP_253652582.1">
    <property type="nucleotide sequence ID" value="NZ_BAAAOE010000004.1"/>
</dbReference>
<comment type="subcellular location">
    <subcellularLocation>
        <location evidence="2">Cell membrane</location>
        <topology evidence="2">Single-pass type II membrane protein</topology>
    </subcellularLocation>
    <subcellularLocation>
        <location evidence="6">Membrane</location>
        <topology evidence="6">Single-pass type II membrane protein</topology>
    </subcellularLocation>
</comment>
<evidence type="ECO:0000313" key="10">
    <source>
        <dbReference type="Proteomes" id="UP001205740"/>
    </source>
</evidence>
<dbReference type="PROSITE" id="PS00761">
    <property type="entry name" value="SPASE_I_3"/>
    <property type="match status" value="1"/>
</dbReference>
<feature type="compositionally biased region" description="Basic and acidic residues" evidence="7">
    <location>
        <begin position="1"/>
        <end position="22"/>
    </location>
</feature>
<dbReference type="PRINTS" id="PR00727">
    <property type="entry name" value="LEADERPTASE"/>
</dbReference>
<evidence type="ECO:0000256" key="5">
    <source>
        <dbReference type="ARBA" id="ARBA00022801"/>
    </source>
</evidence>
<keyword evidence="6" id="KW-1133">Transmembrane helix</keyword>
<gene>
    <name evidence="9" type="ORF">LX12_000121</name>
</gene>
<evidence type="ECO:0000256" key="3">
    <source>
        <dbReference type="ARBA" id="ARBA00009370"/>
    </source>
</evidence>
<evidence type="ECO:0000256" key="6">
    <source>
        <dbReference type="RuleBase" id="RU362042"/>
    </source>
</evidence>
<keyword evidence="6" id="KW-0472">Membrane</keyword>
<organism evidence="9 10">
    <name type="scientific">Williamsia serinedens</name>
    <dbReference type="NCBI Taxonomy" id="391736"/>
    <lineage>
        <taxon>Bacteria</taxon>
        <taxon>Bacillati</taxon>
        <taxon>Actinomycetota</taxon>
        <taxon>Actinomycetes</taxon>
        <taxon>Mycobacteriales</taxon>
        <taxon>Nocardiaceae</taxon>
        <taxon>Williamsia</taxon>
    </lineage>
</organism>
<feature type="transmembrane region" description="Helical" evidence="6">
    <location>
        <begin position="55"/>
        <end position="73"/>
    </location>
</feature>
<evidence type="ECO:0000256" key="7">
    <source>
        <dbReference type="SAM" id="MobiDB-lite"/>
    </source>
</evidence>
<accession>A0ABT1GVF2</accession>
<comment type="catalytic activity">
    <reaction evidence="1 6">
        <text>Cleavage of hydrophobic, N-terminal signal or leader sequences from secreted and periplasmic proteins.</text>
        <dbReference type="EC" id="3.4.21.89"/>
    </reaction>
</comment>
<dbReference type="InterPro" id="IPR019533">
    <property type="entry name" value="Peptidase_S26"/>
</dbReference>
<dbReference type="NCBIfam" id="TIGR02227">
    <property type="entry name" value="sigpep_I_bact"/>
    <property type="match status" value="1"/>
</dbReference>
<dbReference type="InterPro" id="IPR019758">
    <property type="entry name" value="Pept_S26A_signal_pept_1_CS"/>
</dbReference>
<dbReference type="InterPro" id="IPR036286">
    <property type="entry name" value="LexA/Signal_pep-like_sf"/>
</dbReference>
<evidence type="ECO:0000256" key="1">
    <source>
        <dbReference type="ARBA" id="ARBA00000677"/>
    </source>
</evidence>